<sequence>MINQGSEVTDPKQNEITKIDVASSIEIANTQQKINVSTNSNEKWTDVIKRRKKRNMIIGTNNSKGIQGVPKCSPLHVCRLKPDTTAKELENRLKNNFPEVRCEILNFKGLDMYASFKVSIFENNYKKPWTYGHSDPI</sequence>
<organism evidence="1 2">
    <name type="scientific">Psylliodes chrysocephalus</name>
    <dbReference type="NCBI Taxonomy" id="3402493"/>
    <lineage>
        <taxon>Eukaryota</taxon>
        <taxon>Metazoa</taxon>
        <taxon>Ecdysozoa</taxon>
        <taxon>Arthropoda</taxon>
        <taxon>Hexapoda</taxon>
        <taxon>Insecta</taxon>
        <taxon>Pterygota</taxon>
        <taxon>Neoptera</taxon>
        <taxon>Endopterygota</taxon>
        <taxon>Coleoptera</taxon>
        <taxon>Polyphaga</taxon>
        <taxon>Cucujiformia</taxon>
        <taxon>Chrysomeloidea</taxon>
        <taxon>Chrysomelidae</taxon>
        <taxon>Galerucinae</taxon>
        <taxon>Alticini</taxon>
        <taxon>Psylliodes</taxon>
    </lineage>
</organism>
<reference evidence="1" key="1">
    <citation type="submission" date="2022-01" db="EMBL/GenBank/DDBJ databases">
        <authorList>
            <person name="King R."/>
        </authorList>
    </citation>
    <scope>NUCLEOTIDE SEQUENCE</scope>
</reference>
<dbReference type="AlphaFoldDB" id="A0A9P0CYE7"/>
<dbReference type="Proteomes" id="UP001153636">
    <property type="component" value="Chromosome 6"/>
</dbReference>
<dbReference type="EMBL" id="OV651818">
    <property type="protein sequence ID" value="CAH1111612.1"/>
    <property type="molecule type" value="Genomic_DNA"/>
</dbReference>
<keyword evidence="2" id="KW-1185">Reference proteome</keyword>
<proteinExistence type="predicted"/>
<dbReference type="OrthoDB" id="6781724at2759"/>
<evidence type="ECO:0000313" key="1">
    <source>
        <dbReference type="EMBL" id="CAH1111612.1"/>
    </source>
</evidence>
<gene>
    <name evidence="1" type="ORF">PSYICH_LOCUS12912</name>
</gene>
<protein>
    <submittedName>
        <fullName evidence="1">Uncharacterized protein</fullName>
    </submittedName>
</protein>
<evidence type="ECO:0000313" key="2">
    <source>
        <dbReference type="Proteomes" id="UP001153636"/>
    </source>
</evidence>
<accession>A0A9P0CYE7</accession>
<name>A0A9P0CYE7_9CUCU</name>